<dbReference type="Pfam" id="PF09430">
    <property type="entry name" value="EMC7_beta-sandw"/>
    <property type="match status" value="1"/>
</dbReference>
<organism evidence="11 12">
    <name type="scientific">Macrostomum lignano</name>
    <dbReference type="NCBI Taxonomy" id="282301"/>
    <lineage>
        <taxon>Eukaryota</taxon>
        <taxon>Metazoa</taxon>
        <taxon>Spiralia</taxon>
        <taxon>Lophotrochozoa</taxon>
        <taxon>Platyhelminthes</taxon>
        <taxon>Rhabditophora</taxon>
        <taxon>Macrostomorpha</taxon>
        <taxon>Macrostomida</taxon>
        <taxon>Macrostomidae</taxon>
        <taxon>Macrostomum</taxon>
    </lineage>
</organism>
<protein>
    <recommendedName>
        <fullName evidence="9">ER membrane protein complex subunit 7 beta-sandwich domain-containing protein</fullName>
    </recommendedName>
</protein>
<dbReference type="EMBL" id="NIVC01000793">
    <property type="protein sequence ID" value="PAA76793.1"/>
    <property type="molecule type" value="Genomic_DNA"/>
</dbReference>
<keyword evidence="6" id="KW-0472">Membrane</keyword>
<dbReference type="EMBL" id="NIVC01001533">
    <property type="protein sequence ID" value="PAA66760.1"/>
    <property type="molecule type" value="Genomic_DNA"/>
</dbReference>
<feature type="region of interest" description="Disordered" evidence="7">
    <location>
        <begin position="205"/>
        <end position="230"/>
    </location>
</feature>
<dbReference type="OrthoDB" id="27095at2759"/>
<dbReference type="AlphaFoldDB" id="A0A267FSR8"/>
<evidence type="ECO:0000256" key="1">
    <source>
        <dbReference type="ARBA" id="ARBA00004167"/>
    </source>
</evidence>
<comment type="subcellular location">
    <subcellularLocation>
        <location evidence="1">Membrane</location>
        <topology evidence="1">Single-pass membrane protein</topology>
    </subcellularLocation>
</comment>
<dbReference type="InterPro" id="IPR039163">
    <property type="entry name" value="EMC7"/>
</dbReference>
<dbReference type="PANTHER" id="PTHR13605:SF4">
    <property type="entry name" value="ER MEMBRANE PROTEIN COMPLEX SUBUNIT 7"/>
    <property type="match status" value="1"/>
</dbReference>
<keyword evidence="3" id="KW-0812">Transmembrane</keyword>
<evidence type="ECO:0000256" key="8">
    <source>
        <dbReference type="SAM" id="SignalP"/>
    </source>
</evidence>
<evidence type="ECO:0000313" key="10">
    <source>
        <dbReference type="EMBL" id="PAA66760.1"/>
    </source>
</evidence>
<evidence type="ECO:0000256" key="2">
    <source>
        <dbReference type="ARBA" id="ARBA00008880"/>
    </source>
</evidence>
<keyword evidence="5" id="KW-1133">Transmembrane helix</keyword>
<evidence type="ECO:0000256" key="3">
    <source>
        <dbReference type="ARBA" id="ARBA00022692"/>
    </source>
</evidence>
<keyword evidence="4 8" id="KW-0732">Signal</keyword>
<evidence type="ECO:0000256" key="4">
    <source>
        <dbReference type="ARBA" id="ARBA00022729"/>
    </source>
</evidence>
<dbReference type="PANTHER" id="PTHR13605">
    <property type="entry name" value="ER MEMBRANE PROTEIN COMPLEX SUBUNIT 7"/>
    <property type="match status" value="1"/>
</dbReference>
<proteinExistence type="inferred from homology"/>
<dbReference type="STRING" id="282301.A0A267FSR8"/>
<evidence type="ECO:0000259" key="9">
    <source>
        <dbReference type="Pfam" id="PF09430"/>
    </source>
</evidence>
<dbReference type="Proteomes" id="UP000215902">
    <property type="component" value="Unassembled WGS sequence"/>
</dbReference>
<comment type="caution">
    <text evidence="11">The sequence shown here is derived from an EMBL/GenBank/DDBJ whole genome shotgun (WGS) entry which is preliminary data.</text>
</comment>
<keyword evidence="12" id="KW-1185">Reference proteome</keyword>
<evidence type="ECO:0000256" key="7">
    <source>
        <dbReference type="SAM" id="MobiDB-lite"/>
    </source>
</evidence>
<feature type="non-terminal residue" evidence="11">
    <location>
        <position position="1"/>
    </location>
</feature>
<gene>
    <name evidence="10" type="ORF">BOX15_Mlig026202g1</name>
    <name evidence="11" type="ORF">BOX15_Mlig026202g2</name>
</gene>
<evidence type="ECO:0000313" key="12">
    <source>
        <dbReference type="Proteomes" id="UP000215902"/>
    </source>
</evidence>
<feature type="chain" id="PRO_5011916134" description="ER membrane protein complex subunit 7 beta-sandwich domain-containing protein" evidence="8">
    <location>
        <begin position="29"/>
        <end position="230"/>
    </location>
</feature>
<reference evidence="11 12" key="1">
    <citation type="submission" date="2017-06" db="EMBL/GenBank/DDBJ databases">
        <title>A platform for efficient transgenesis in Macrostomum lignano, a flatworm model organism for stem cell research.</title>
        <authorList>
            <person name="Berezikov E."/>
        </authorList>
    </citation>
    <scope>NUCLEOTIDE SEQUENCE [LARGE SCALE GENOMIC DNA]</scope>
    <source>
        <strain evidence="11">DV1</strain>
        <tissue evidence="11">Whole organism</tissue>
    </source>
</reference>
<evidence type="ECO:0000256" key="5">
    <source>
        <dbReference type="ARBA" id="ARBA00022989"/>
    </source>
</evidence>
<accession>A0A267FSR8</accession>
<dbReference type="InterPro" id="IPR019008">
    <property type="entry name" value="Beta_sandwich_EMC7"/>
</dbReference>
<feature type="signal peptide" evidence="8">
    <location>
        <begin position="1"/>
        <end position="28"/>
    </location>
</feature>
<dbReference type="GO" id="GO:0072546">
    <property type="term" value="C:EMC complex"/>
    <property type="evidence" value="ECO:0007669"/>
    <property type="project" value="TreeGrafter"/>
</dbReference>
<sequence length="230" mass="25532">SEMTSKCISLKALTALAAFACLLPVSRGHTIEGVIEQPMDADADFLAKTRITVDSGNYLGFIRANRTFIVQHVPSGSFVVEAIHPNYLFEPMRVDVASSGKIRARKLNFLQPALVKKLTYPLRFVSLGRAAYFQQREQLRTLDLLMNPSVLIMVVPMLILLVMPKLMNTQDPEVRKEMQQQMNFFSNKQNMPDVAETLSNWFGGGGSSGSRRSGSALKDAKRPGVKKRAA</sequence>
<name>A0A267FSR8_9PLAT</name>
<evidence type="ECO:0000313" key="11">
    <source>
        <dbReference type="EMBL" id="PAA76793.1"/>
    </source>
</evidence>
<evidence type="ECO:0000256" key="6">
    <source>
        <dbReference type="ARBA" id="ARBA00023136"/>
    </source>
</evidence>
<comment type="similarity">
    <text evidence="2">Belongs to the EMC7 family.</text>
</comment>
<feature type="domain" description="ER membrane protein complex subunit 7 beta-sandwich" evidence="9">
    <location>
        <begin position="42"/>
        <end position="152"/>
    </location>
</feature>